<evidence type="ECO:0000313" key="13">
    <source>
        <dbReference type="Proteomes" id="UP001278766"/>
    </source>
</evidence>
<dbReference type="AlphaFoldDB" id="A0AAE0HQ05"/>
<dbReference type="GO" id="GO:0005634">
    <property type="term" value="C:nucleus"/>
    <property type="evidence" value="ECO:0007669"/>
    <property type="project" value="UniProtKB-SubCell"/>
</dbReference>
<evidence type="ECO:0000256" key="8">
    <source>
        <dbReference type="ARBA" id="ARBA00022490"/>
    </source>
</evidence>
<evidence type="ECO:0000256" key="2">
    <source>
        <dbReference type="ARBA" id="ARBA00004123"/>
    </source>
</evidence>
<feature type="region of interest" description="Disordered" evidence="10">
    <location>
        <begin position="1"/>
        <end position="101"/>
    </location>
</feature>
<evidence type="ECO:0000256" key="6">
    <source>
        <dbReference type="ARBA" id="ARBA00017286"/>
    </source>
</evidence>
<dbReference type="RefSeq" id="XP_062664069.1">
    <property type="nucleotide sequence ID" value="XM_062805855.1"/>
</dbReference>
<sequence length="324" mass="34839">MLLRNASSHDRDPDIFHTMTSHNPAAAGPHEAHSDMPAENGTTANYYGNNTAATHNNHDLDDIWATPSYLPPHPQSHPHPQHNSHHHHHHQYPYPPQEPTVSDIPRLSAAHSTAGYRDGITLAKARTAQGGFDEGYGLGATIGARAGQLLGVLEGLAAAVGLQALSEAYRGQGQGAGMGMGMGGKGEARRIERLLTEARRELSVTGVFDGEYWAQDGNWRYQVGGGGQQQQYGDGCGGGGGQGLGEGDGGVVFTDVAEAHPLLRKWGGIVRAEAARYGVDWEVLKDEVGDARREGEEEEREREGRMRRERGGQPAARGREALAW</sequence>
<comment type="subcellular location">
    <subcellularLocation>
        <location evidence="3">Cytoplasm</location>
    </subcellularLocation>
    <subcellularLocation>
        <location evidence="2">Nucleus</location>
    </subcellularLocation>
</comment>
<evidence type="ECO:0000256" key="4">
    <source>
        <dbReference type="ARBA" id="ARBA00007096"/>
    </source>
</evidence>
<reference evidence="12" key="2">
    <citation type="submission" date="2023-06" db="EMBL/GenBank/DDBJ databases">
        <authorList>
            <consortium name="Lawrence Berkeley National Laboratory"/>
            <person name="Haridas S."/>
            <person name="Hensen N."/>
            <person name="Bonometti L."/>
            <person name="Westerberg I."/>
            <person name="Brannstrom I.O."/>
            <person name="Guillou S."/>
            <person name="Cros-Aarteil S."/>
            <person name="Calhoun S."/>
            <person name="Kuo A."/>
            <person name="Mondo S."/>
            <person name="Pangilinan J."/>
            <person name="Riley R."/>
            <person name="Labutti K."/>
            <person name="Andreopoulos B."/>
            <person name="Lipzen A."/>
            <person name="Chen C."/>
            <person name="Yanf M."/>
            <person name="Daum C."/>
            <person name="Ng V."/>
            <person name="Clum A."/>
            <person name="Steindorff A."/>
            <person name="Ohm R."/>
            <person name="Martin F."/>
            <person name="Silar P."/>
            <person name="Natvig D."/>
            <person name="Lalanne C."/>
            <person name="Gautier V."/>
            <person name="Ament-Velasquez S.L."/>
            <person name="Kruys A."/>
            <person name="Hutchinson M.I."/>
            <person name="Powell A.J."/>
            <person name="Barry K."/>
            <person name="Miller A.N."/>
            <person name="Grigoriev I.V."/>
            <person name="Debuchy R."/>
            <person name="Gladieux P."/>
            <person name="Thoren M.H."/>
            <person name="Johannesson H."/>
        </authorList>
    </citation>
    <scope>NUCLEOTIDE SEQUENCE</scope>
    <source>
        <strain evidence="12">CBS 168.71</strain>
    </source>
</reference>
<accession>A0AAE0HQ05</accession>
<evidence type="ECO:0000256" key="5">
    <source>
        <dbReference type="ARBA" id="ARBA00011427"/>
    </source>
</evidence>
<comment type="subunit">
    <text evidence="5">May form a complex with LTO1.</text>
</comment>
<dbReference type="EMBL" id="JAUEPN010000001">
    <property type="protein sequence ID" value="KAK3300555.1"/>
    <property type="molecule type" value="Genomic_DNA"/>
</dbReference>
<gene>
    <name evidence="12" type="ORF">B0H64DRAFT_428609</name>
</gene>
<keyword evidence="9" id="KW-0539">Nucleus</keyword>
<organism evidence="12 13">
    <name type="scientific">Chaetomium fimeti</name>
    <dbReference type="NCBI Taxonomy" id="1854472"/>
    <lineage>
        <taxon>Eukaryota</taxon>
        <taxon>Fungi</taxon>
        <taxon>Dikarya</taxon>
        <taxon>Ascomycota</taxon>
        <taxon>Pezizomycotina</taxon>
        <taxon>Sordariomycetes</taxon>
        <taxon>Sordariomycetidae</taxon>
        <taxon>Sordariales</taxon>
        <taxon>Chaetomiaceae</taxon>
        <taxon>Chaetomium</taxon>
    </lineage>
</organism>
<keyword evidence="13" id="KW-1185">Reference proteome</keyword>
<feature type="region of interest" description="Disordered" evidence="10">
    <location>
        <begin position="288"/>
        <end position="324"/>
    </location>
</feature>
<evidence type="ECO:0000256" key="10">
    <source>
        <dbReference type="SAM" id="MobiDB-lite"/>
    </source>
</evidence>
<evidence type="ECO:0000256" key="9">
    <source>
        <dbReference type="ARBA" id="ARBA00023242"/>
    </source>
</evidence>
<evidence type="ECO:0000259" key="11">
    <source>
        <dbReference type="Pfam" id="PF09811"/>
    </source>
</evidence>
<dbReference type="InterPro" id="IPR019191">
    <property type="entry name" value="Essential_protein_Yae1_N"/>
</dbReference>
<dbReference type="PANTHER" id="PTHR18829">
    <property type="entry name" value="PROTEIN YAE1 HOMOLOG"/>
    <property type="match status" value="1"/>
</dbReference>
<comment type="function">
    <text evidence="1">The complex LTO1:YAE1 may function as a target specific adapter that probably recruits apo-RPLI1 to the cytosolic iron-sulfur protein assembly (CIA) complex machinery. May be required for biogenesis of the large ribosomal subunit and initiation of translation.</text>
</comment>
<evidence type="ECO:0000313" key="12">
    <source>
        <dbReference type="EMBL" id="KAK3300555.1"/>
    </source>
</evidence>
<dbReference type="GeneID" id="87842803"/>
<feature type="compositionally biased region" description="Low complexity" evidence="10">
    <location>
        <begin position="40"/>
        <end position="55"/>
    </location>
</feature>
<evidence type="ECO:0000256" key="3">
    <source>
        <dbReference type="ARBA" id="ARBA00004496"/>
    </source>
</evidence>
<dbReference type="GO" id="GO:0005737">
    <property type="term" value="C:cytoplasm"/>
    <property type="evidence" value="ECO:0007669"/>
    <property type="project" value="UniProtKB-SubCell"/>
</dbReference>
<reference evidence="12" key="1">
    <citation type="journal article" date="2023" name="Mol. Phylogenet. Evol.">
        <title>Genome-scale phylogeny and comparative genomics of the fungal order Sordariales.</title>
        <authorList>
            <person name="Hensen N."/>
            <person name="Bonometti L."/>
            <person name="Westerberg I."/>
            <person name="Brannstrom I.O."/>
            <person name="Guillou S."/>
            <person name="Cros-Aarteil S."/>
            <person name="Calhoun S."/>
            <person name="Haridas S."/>
            <person name="Kuo A."/>
            <person name="Mondo S."/>
            <person name="Pangilinan J."/>
            <person name="Riley R."/>
            <person name="LaButti K."/>
            <person name="Andreopoulos B."/>
            <person name="Lipzen A."/>
            <person name="Chen C."/>
            <person name="Yan M."/>
            <person name="Daum C."/>
            <person name="Ng V."/>
            <person name="Clum A."/>
            <person name="Steindorff A."/>
            <person name="Ohm R.A."/>
            <person name="Martin F."/>
            <person name="Silar P."/>
            <person name="Natvig D.O."/>
            <person name="Lalanne C."/>
            <person name="Gautier V."/>
            <person name="Ament-Velasquez S.L."/>
            <person name="Kruys A."/>
            <person name="Hutchinson M.I."/>
            <person name="Powell A.J."/>
            <person name="Barry K."/>
            <person name="Miller A.N."/>
            <person name="Grigoriev I.V."/>
            <person name="Debuchy R."/>
            <person name="Gladieux P."/>
            <person name="Hiltunen Thoren M."/>
            <person name="Johannesson H."/>
        </authorList>
    </citation>
    <scope>NUCLEOTIDE SEQUENCE</scope>
    <source>
        <strain evidence="12">CBS 168.71</strain>
    </source>
</reference>
<evidence type="ECO:0000256" key="7">
    <source>
        <dbReference type="ARBA" id="ARBA00018400"/>
    </source>
</evidence>
<evidence type="ECO:0000256" key="1">
    <source>
        <dbReference type="ARBA" id="ARBA00003836"/>
    </source>
</evidence>
<protein>
    <recommendedName>
        <fullName evidence="7">Protein YAE1</fullName>
    </recommendedName>
    <alternativeName>
        <fullName evidence="6">Protein yae1</fullName>
    </alternativeName>
</protein>
<proteinExistence type="inferred from homology"/>
<keyword evidence="8" id="KW-0963">Cytoplasm</keyword>
<dbReference type="PANTHER" id="PTHR18829:SF0">
    <property type="entry name" value="PROTEIN YAE1 HOMOLOG"/>
    <property type="match status" value="1"/>
</dbReference>
<dbReference type="InterPro" id="IPR038881">
    <property type="entry name" value="Yae1-like"/>
</dbReference>
<comment type="similarity">
    <text evidence="4">Belongs to the YAE1 family.</text>
</comment>
<dbReference type="Pfam" id="PF09811">
    <property type="entry name" value="Yae1_N"/>
    <property type="match status" value="1"/>
</dbReference>
<name>A0AAE0HQ05_9PEZI</name>
<feature type="compositionally biased region" description="Basic residues" evidence="10">
    <location>
        <begin position="79"/>
        <end position="91"/>
    </location>
</feature>
<dbReference type="Proteomes" id="UP001278766">
    <property type="component" value="Unassembled WGS sequence"/>
</dbReference>
<feature type="domain" description="Essential protein Yae1 N-terminal" evidence="11">
    <location>
        <begin position="115"/>
        <end position="153"/>
    </location>
</feature>
<comment type="caution">
    <text evidence="12">The sequence shown here is derived from an EMBL/GenBank/DDBJ whole genome shotgun (WGS) entry which is preliminary data.</text>
</comment>